<name>A0ABS8CKK6_9RHOB</name>
<feature type="transmembrane region" description="Helical" evidence="6">
    <location>
        <begin position="256"/>
        <end position="275"/>
    </location>
</feature>
<protein>
    <submittedName>
        <fullName evidence="8">Multidrug effflux MFS transporter</fullName>
    </submittedName>
</protein>
<feature type="transmembrane region" description="Helical" evidence="6">
    <location>
        <begin position="383"/>
        <end position="401"/>
    </location>
</feature>
<dbReference type="RefSeq" id="WP_226934605.1">
    <property type="nucleotide sequence ID" value="NZ_JACDXX010000005.1"/>
</dbReference>
<feature type="transmembrane region" description="Helical" evidence="6">
    <location>
        <begin position="141"/>
        <end position="163"/>
    </location>
</feature>
<keyword evidence="4 6" id="KW-1133">Transmembrane helix</keyword>
<feature type="transmembrane region" description="Helical" evidence="6">
    <location>
        <begin position="108"/>
        <end position="129"/>
    </location>
</feature>
<dbReference type="SUPFAM" id="SSF103473">
    <property type="entry name" value="MFS general substrate transporter"/>
    <property type="match status" value="1"/>
</dbReference>
<feature type="transmembrane region" description="Helical" evidence="6">
    <location>
        <begin position="287"/>
        <end position="304"/>
    </location>
</feature>
<organism evidence="8 9">
    <name type="scientific">Pseudogemmobacter faecipullorum</name>
    <dbReference type="NCBI Taxonomy" id="2755041"/>
    <lineage>
        <taxon>Bacteria</taxon>
        <taxon>Pseudomonadati</taxon>
        <taxon>Pseudomonadota</taxon>
        <taxon>Alphaproteobacteria</taxon>
        <taxon>Rhodobacterales</taxon>
        <taxon>Paracoccaceae</taxon>
        <taxon>Pseudogemmobacter</taxon>
    </lineage>
</organism>
<evidence type="ECO:0000259" key="7">
    <source>
        <dbReference type="PROSITE" id="PS50850"/>
    </source>
</evidence>
<dbReference type="Gene3D" id="1.20.1720.10">
    <property type="entry name" value="Multidrug resistance protein D"/>
    <property type="match status" value="1"/>
</dbReference>
<keyword evidence="9" id="KW-1185">Reference proteome</keyword>
<dbReference type="PANTHER" id="PTHR23502">
    <property type="entry name" value="MAJOR FACILITATOR SUPERFAMILY"/>
    <property type="match status" value="1"/>
</dbReference>
<dbReference type="InterPro" id="IPR036259">
    <property type="entry name" value="MFS_trans_sf"/>
</dbReference>
<evidence type="ECO:0000256" key="2">
    <source>
        <dbReference type="ARBA" id="ARBA00022448"/>
    </source>
</evidence>
<gene>
    <name evidence="8" type="ORF">H0485_06740</name>
</gene>
<evidence type="ECO:0000256" key="1">
    <source>
        <dbReference type="ARBA" id="ARBA00004141"/>
    </source>
</evidence>
<comment type="caution">
    <text evidence="8">The sequence shown here is derived from an EMBL/GenBank/DDBJ whole genome shotgun (WGS) entry which is preliminary data.</text>
</comment>
<evidence type="ECO:0000313" key="9">
    <source>
        <dbReference type="Proteomes" id="UP001198571"/>
    </source>
</evidence>
<feature type="transmembrane region" description="Helical" evidence="6">
    <location>
        <begin position="349"/>
        <end position="371"/>
    </location>
</feature>
<dbReference type="EMBL" id="JACDXX010000005">
    <property type="protein sequence ID" value="MCB5409695.1"/>
    <property type="molecule type" value="Genomic_DNA"/>
</dbReference>
<keyword evidence="3 6" id="KW-0812">Transmembrane</keyword>
<keyword evidence="5 6" id="KW-0472">Membrane</keyword>
<dbReference type="Proteomes" id="UP001198571">
    <property type="component" value="Unassembled WGS sequence"/>
</dbReference>
<evidence type="ECO:0000313" key="8">
    <source>
        <dbReference type="EMBL" id="MCB5409695.1"/>
    </source>
</evidence>
<dbReference type="Pfam" id="PF07690">
    <property type="entry name" value="MFS_1"/>
    <property type="match status" value="1"/>
</dbReference>
<feature type="transmembrane region" description="Helical" evidence="6">
    <location>
        <begin position="222"/>
        <end position="244"/>
    </location>
</feature>
<comment type="subcellular location">
    <subcellularLocation>
        <location evidence="1">Membrane</location>
        <topology evidence="1">Multi-pass membrane protein</topology>
    </subcellularLocation>
</comment>
<evidence type="ECO:0000256" key="3">
    <source>
        <dbReference type="ARBA" id="ARBA00022692"/>
    </source>
</evidence>
<keyword evidence="2" id="KW-0813">Transport</keyword>
<feature type="transmembrane region" description="Helical" evidence="6">
    <location>
        <begin position="16"/>
        <end position="41"/>
    </location>
</feature>
<accession>A0ABS8CKK6</accession>
<dbReference type="PROSITE" id="PS00216">
    <property type="entry name" value="SUGAR_TRANSPORT_1"/>
    <property type="match status" value="1"/>
</dbReference>
<dbReference type="CDD" id="cd17320">
    <property type="entry name" value="MFS_MdfA_MDR_like"/>
    <property type="match status" value="1"/>
</dbReference>
<dbReference type="PROSITE" id="PS50850">
    <property type="entry name" value="MFS"/>
    <property type="match status" value="1"/>
</dbReference>
<dbReference type="InterPro" id="IPR020846">
    <property type="entry name" value="MFS_dom"/>
</dbReference>
<proteinExistence type="predicted"/>
<evidence type="ECO:0000256" key="5">
    <source>
        <dbReference type="ARBA" id="ARBA00023136"/>
    </source>
</evidence>
<feature type="domain" description="Major facilitator superfamily (MFS) profile" evidence="7">
    <location>
        <begin position="14"/>
        <end position="402"/>
    </location>
</feature>
<evidence type="ECO:0000256" key="6">
    <source>
        <dbReference type="SAM" id="Phobius"/>
    </source>
</evidence>
<evidence type="ECO:0000256" key="4">
    <source>
        <dbReference type="ARBA" id="ARBA00022989"/>
    </source>
</evidence>
<feature type="transmembrane region" description="Helical" evidence="6">
    <location>
        <begin position="169"/>
        <end position="189"/>
    </location>
</feature>
<feature type="transmembrane region" description="Helical" evidence="6">
    <location>
        <begin position="83"/>
        <end position="102"/>
    </location>
</feature>
<feature type="transmembrane region" description="Helical" evidence="6">
    <location>
        <begin position="53"/>
        <end position="71"/>
    </location>
</feature>
<feature type="transmembrane region" description="Helical" evidence="6">
    <location>
        <begin position="316"/>
        <end position="337"/>
    </location>
</feature>
<dbReference type="InterPro" id="IPR005829">
    <property type="entry name" value="Sugar_transporter_CS"/>
</dbReference>
<dbReference type="InterPro" id="IPR011701">
    <property type="entry name" value="MFS"/>
</dbReference>
<reference evidence="8 9" key="1">
    <citation type="submission" date="2020-07" db="EMBL/GenBank/DDBJ databases">
        <title>Pseudogemmobacter sp. nov., isolated from poultry manure in Taiwan.</title>
        <authorList>
            <person name="Lin S.-Y."/>
            <person name="Tang Y.-S."/>
            <person name="Young C.-C."/>
        </authorList>
    </citation>
    <scope>NUCLEOTIDE SEQUENCE [LARGE SCALE GENOMIC DNA]</scope>
    <source>
        <strain evidence="8 9">CC-YST710</strain>
    </source>
</reference>
<sequence length="402" mass="43175">MTPSARPLAPLRRAEFIALIAMLFASIALSVDAMLPAMPLIAEQLSPEAPNRAQLIIGIFILGMGIGTLFTGPLSDAWGRKPVIIGGAVIYCLASLACFFANSLELMLLARLFQGLGAAAPRTVAIALVRDQYRGREMAQIMSYAMMIFTMVPAMAPMLGMAVMSVTDWHVIFLIYVLFGLTSILWLGLRQPETNPAGNRKPLSIASLVAAGREMAKHRISWLSILLQSLIISALFSTILSIQQIFEQHFGFGDSFPFWFCGIAVVAGSGSVLNARLVMRLGMRRMIVTTLSVVFTLSLLHLALQWGQVFTGTAEFAVYLIWQVTIFGMMGLTMGNLNALAMEPLGRIAGFASSVISASSTVLSVLIAMPIGQAFNGTPVPLIFGATLCTGVALLLSRALAK</sequence>
<dbReference type="PANTHER" id="PTHR23502:SF132">
    <property type="entry name" value="POLYAMINE TRANSPORTER 2-RELATED"/>
    <property type="match status" value="1"/>
</dbReference>